<evidence type="ECO:0000313" key="6">
    <source>
        <dbReference type="EMBL" id="UJO17676.1"/>
    </source>
</evidence>
<dbReference type="PROSITE" id="PS01360">
    <property type="entry name" value="ZF_MYND_1"/>
    <property type="match status" value="1"/>
</dbReference>
<accession>A0A9Q8LHE5</accession>
<feature type="domain" description="MYND-type" evidence="5">
    <location>
        <begin position="288"/>
        <end position="329"/>
    </location>
</feature>
<sequence>MGAWAFKLFTCDYDLNLINELNQEAGLPQLERLQTGKTTTVFSDPASARMLDHRTLDKDKDAQTVITEFPTAAAGAATQGHGAQYSLYARLCSNPVNVRSHLDSGVLAKFSAGLRRQINAAHAWWLKGELTDCYGPGYHLCMLNACAMTLGAHVSEEDRVAMRAVYRDCEFMRDAVLQLEAALDSDTGYVNGTPWDFGPSSIADLEPASPADLAFPAKGVFNTSLINVLGPDHGREEGEMNRWRSMPTIASASAAEKERTIKSLASNPYTDEMLAKRHPDGMWKDYVCGECGSGSSNDHALLNCAKCKKRSYCSKTCQKKHWSQHKHFCKAPGSAR</sequence>
<dbReference type="PROSITE" id="PS50865">
    <property type="entry name" value="ZF_MYND_2"/>
    <property type="match status" value="1"/>
</dbReference>
<reference evidence="6" key="2">
    <citation type="journal article" date="2022" name="Microb. Genom.">
        <title>A chromosome-scale genome assembly of the tomato pathogen Cladosporium fulvum reveals a compartmentalized genome architecture and the presence of a dispensable chromosome.</title>
        <authorList>
            <person name="Zaccaron A.Z."/>
            <person name="Chen L.H."/>
            <person name="Samaras A."/>
            <person name="Stergiopoulos I."/>
        </authorList>
    </citation>
    <scope>NUCLEOTIDE SEQUENCE</scope>
    <source>
        <strain evidence="6">Race5_Kim</strain>
    </source>
</reference>
<dbReference type="Gene3D" id="6.10.140.2220">
    <property type="match status" value="1"/>
</dbReference>
<dbReference type="Pfam" id="PF01753">
    <property type="entry name" value="zf-MYND"/>
    <property type="match status" value="1"/>
</dbReference>
<protein>
    <recommendedName>
        <fullName evidence="5">MYND-type domain-containing protein</fullName>
    </recommendedName>
</protein>
<keyword evidence="7" id="KW-1185">Reference proteome</keyword>
<dbReference type="GO" id="GO:0008270">
    <property type="term" value="F:zinc ion binding"/>
    <property type="evidence" value="ECO:0007669"/>
    <property type="project" value="UniProtKB-KW"/>
</dbReference>
<dbReference type="SUPFAM" id="SSF144232">
    <property type="entry name" value="HIT/MYND zinc finger-like"/>
    <property type="match status" value="1"/>
</dbReference>
<evidence type="ECO:0000259" key="5">
    <source>
        <dbReference type="PROSITE" id="PS50865"/>
    </source>
</evidence>
<keyword evidence="1" id="KW-0479">Metal-binding</keyword>
<dbReference type="InterPro" id="IPR002893">
    <property type="entry name" value="Znf_MYND"/>
</dbReference>
<proteinExistence type="predicted"/>
<organism evidence="6 7">
    <name type="scientific">Passalora fulva</name>
    <name type="common">Tomato leaf mold</name>
    <name type="synonym">Cladosporium fulvum</name>
    <dbReference type="NCBI Taxonomy" id="5499"/>
    <lineage>
        <taxon>Eukaryota</taxon>
        <taxon>Fungi</taxon>
        <taxon>Dikarya</taxon>
        <taxon>Ascomycota</taxon>
        <taxon>Pezizomycotina</taxon>
        <taxon>Dothideomycetes</taxon>
        <taxon>Dothideomycetidae</taxon>
        <taxon>Mycosphaerellales</taxon>
        <taxon>Mycosphaerellaceae</taxon>
        <taxon>Fulvia</taxon>
    </lineage>
</organism>
<evidence type="ECO:0000256" key="3">
    <source>
        <dbReference type="ARBA" id="ARBA00022833"/>
    </source>
</evidence>
<name>A0A9Q8LHE5_PASFU</name>
<dbReference type="AlphaFoldDB" id="A0A9Q8LHE5"/>
<gene>
    <name evidence="6" type="ORF">CLAFUR5_06370</name>
</gene>
<dbReference type="GeneID" id="71986248"/>
<keyword evidence="3" id="KW-0862">Zinc</keyword>
<dbReference type="KEGG" id="ffu:CLAFUR5_06370"/>
<dbReference type="RefSeq" id="XP_047762042.1">
    <property type="nucleotide sequence ID" value="XM_047905518.1"/>
</dbReference>
<reference evidence="6" key="1">
    <citation type="submission" date="2021-12" db="EMBL/GenBank/DDBJ databases">
        <authorList>
            <person name="Zaccaron A."/>
            <person name="Stergiopoulos I."/>
        </authorList>
    </citation>
    <scope>NUCLEOTIDE SEQUENCE</scope>
    <source>
        <strain evidence="6">Race5_Kim</strain>
    </source>
</reference>
<dbReference type="OrthoDB" id="3648505at2759"/>
<dbReference type="Proteomes" id="UP000756132">
    <property type="component" value="Chromosome 5"/>
</dbReference>
<dbReference type="EMBL" id="CP090167">
    <property type="protein sequence ID" value="UJO17676.1"/>
    <property type="molecule type" value="Genomic_DNA"/>
</dbReference>
<evidence type="ECO:0000256" key="4">
    <source>
        <dbReference type="PROSITE-ProRule" id="PRU00134"/>
    </source>
</evidence>
<evidence type="ECO:0000313" key="7">
    <source>
        <dbReference type="Proteomes" id="UP000756132"/>
    </source>
</evidence>
<evidence type="ECO:0000256" key="2">
    <source>
        <dbReference type="ARBA" id="ARBA00022771"/>
    </source>
</evidence>
<keyword evidence="2 4" id="KW-0863">Zinc-finger</keyword>
<evidence type="ECO:0000256" key="1">
    <source>
        <dbReference type="ARBA" id="ARBA00022723"/>
    </source>
</evidence>